<dbReference type="AlphaFoldDB" id="A0A1F6C977"/>
<protein>
    <submittedName>
        <fullName evidence="1">Uncharacterized protein</fullName>
    </submittedName>
</protein>
<gene>
    <name evidence="1" type="ORF">A3F84_18415</name>
</gene>
<name>A0A1F6C977_HANXR</name>
<accession>A0A1F6C977</accession>
<organism evidence="1 2">
    <name type="scientific">Handelsmanbacteria sp. (strain RIFCSPLOWO2_12_FULL_64_10)</name>
    <dbReference type="NCBI Taxonomy" id="1817868"/>
    <lineage>
        <taxon>Bacteria</taxon>
        <taxon>Candidatus Handelsmaniibacteriota</taxon>
    </lineage>
</organism>
<dbReference type="Proteomes" id="UP000178606">
    <property type="component" value="Unassembled WGS sequence"/>
</dbReference>
<comment type="caution">
    <text evidence="1">The sequence shown here is derived from an EMBL/GenBank/DDBJ whole genome shotgun (WGS) entry which is preliminary data.</text>
</comment>
<evidence type="ECO:0000313" key="1">
    <source>
        <dbReference type="EMBL" id="OGG45723.1"/>
    </source>
</evidence>
<evidence type="ECO:0000313" key="2">
    <source>
        <dbReference type="Proteomes" id="UP000178606"/>
    </source>
</evidence>
<proteinExistence type="predicted"/>
<sequence>MFTKPSPTGPAWTETVRRLDEAFERRWSFRVVSYQVRRREVLVLGELSAAGQVRQQFGAARIASLDFGESARVAALDALVQGARLFGIDAGERQQEAPPPPSPLRQRLGQVRAEIERLPGGEQTFREVLRQFEVRRPEQVPEEALPDVLSRCEQIYRVPLPSSTNGRSVHA</sequence>
<reference evidence="1 2" key="1">
    <citation type="journal article" date="2016" name="Nat. Commun.">
        <title>Thousands of microbial genomes shed light on interconnected biogeochemical processes in an aquifer system.</title>
        <authorList>
            <person name="Anantharaman K."/>
            <person name="Brown C.T."/>
            <person name="Hug L.A."/>
            <person name="Sharon I."/>
            <person name="Castelle C.J."/>
            <person name="Probst A.J."/>
            <person name="Thomas B.C."/>
            <person name="Singh A."/>
            <person name="Wilkins M.J."/>
            <person name="Karaoz U."/>
            <person name="Brodie E.L."/>
            <person name="Williams K.H."/>
            <person name="Hubbard S.S."/>
            <person name="Banfield J.F."/>
        </authorList>
    </citation>
    <scope>NUCLEOTIDE SEQUENCE [LARGE SCALE GENOMIC DNA]</scope>
    <source>
        <strain evidence="2">RIFCSPLOWO2_12_FULL_64_10</strain>
    </source>
</reference>
<dbReference type="EMBL" id="MFKF01000367">
    <property type="protein sequence ID" value="OGG45723.1"/>
    <property type="molecule type" value="Genomic_DNA"/>
</dbReference>